<dbReference type="Gene3D" id="3.30.160.390">
    <property type="entry name" value="Integrase, DNA-binding domain"/>
    <property type="match status" value="1"/>
</dbReference>
<proteinExistence type="predicted"/>
<dbReference type="EMBL" id="CP095785">
    <property type="protein sequence ID" value="XAG32280.1"/>
    <property type="molecule type" value="Genomic_DNA"/>
</dbReference>
<gene>
    <name evidence="1" type="ORF">MYW70_03420</name>
</gene>
<dbReference type="InterPro" id="IPR038488">
    <property type="entry name" value="Integrase_DNA-bd_sf"/>
</dbReference>
<name>A0ABZ3EN79_9GAMM</name>
<accession>A0ABZ3EN79</accession>
<dbReference type="RefSeq" id="WP_314732938.1">
    <property type="nucleotide sequence ID" value="NZ_CP095785.1"/>
</dbReference>
<dbReference type="Proteomes" id="UP001438077">
    <property type="component" value="Chromosome"/>
</dbReference>
<keyword evidence="2" id="KW-1185">Reference proteome</keyword>
<organism evidence="1 2">
    <name type="scientific">Proteus faecis</name>
    <dbReference type="NCBI Taxonomy" id="2050967"/>
    <lineage>
        <taxon>Bacteria</taxon>
        <taxon>Pseudomonadati</taxon>
        <taxon>Pseudomonadota</taxon>
        <taxon>Gammaproteobacteria</taxon>
        <taxon>Enterobacterales</taxon>
        <taxon>Morganellaceae</taxon>
        <taxon>Proteus</taxon>
    </lineage>
</organism>
<sequence length="155" mass="17877">MLKRDNGHNKTNNLYFSLKTFNYLILKIGNFPQTSLSEARVKLQELKQLRQLGRCPVTELKDLKNKYDLNNKKSLLNFLSELHDKLEKSSSGAVGIESILRKGRSASEVYDFLYDLAYLKPRYTLMFQDAHIEQLSPGQRGSLLLIFYLLVDNCA</sequence>
<evidence type="ECO:0000313" key="2">
    <source>
        <dbReference type="Proteomes" id="UP001438077"/>
    </source>
</evidence>
<evidence type="ECO:0000313" key="1">
    <source>
        <dbReference type="EMBL" id="XAG32280.1"/>
    </source>
</evidence>
<reference evidence="1 2" key="1">
    <citation type="submission" date="2022-03" db="EMBL/GenBank/DDBJ databases">
        <title>Sea Food Isolates.</title>
        <authorList>
            <person name="Li C."/>
        </authorList>
    </citation>
    <scope>NUCLEOTIDE SEQUENCE [LARGE SCALE GENOMIC DNA]</scope>
    <source>
        <strain evidence="1 2">19MO01SH08</strain>
    </source>
</reference>
<protein>
    <submittedName>
        <fullName evidence="1">Uncharacterized protein</fullName>
    </submittedName>
</protein>